<dbReference type="Proteomes" id="UP000829476">
    <property type="component" value="Chromosome"/>
</dbReference>
<evidence type="ECO:0000256" key="1">
    <source>
        <dbReference type="SAM" id="Phobius"/>
    </source>
</evidence>
<feature type="transmembrane region" description="Helical" evidence="1">
    <location>
        <begin position="103"/>
        <end position="121"/>
    </location>
</feature>
<keyword evidence="1" id="KW-1133">Transmembrane helix</keyword>
<evidence type="ECO:0000313" key="2">
    <source>
        <dbReference type="EMBL" id="UNY97595.1"/>
    </source>
</evidence>
<keyword evidence="1" id="KW-0812">Transmembrane</keyword>
<keyword evidence="1" id="KW-0472">Membrane</keyword>
<evidence type="ECO:0000313" key="3">
    <source>
        <dbReference type="Proteomes" id="UP000829476"/>
    </source>
</evidence>
<gene>
    <name evidence="2" type="ORF">MQE36_10915</name>
</gene>
<feature type="transmembrane region" description="Helical" evidence="1">
    <location>
        <begin position="53"/>
        <end position="71"/>
    </location>
</feature>
<dbReference type="RefSeq" id="WP_242936007.1">
    <property type="nucleotide sequence ID" value="NZ_CP094326.1"/>
</dbReference>
<proteinExistence type="predicted"/>
<organism evidence="2 3">
    <name type="scientific">Zhouia spongiae</name>
    <dbReference type="NCBI Taxonomy" id="2202721"/>
    <lineage>
        <taxon>Bacteria</taxon>
        <taxon>Pseudomonadati</taxon>
        <taxon>Bacteroidota</taxon>
        <taxon>Flavobacteriia</taxon>
        <taxon>Flavobacteriales</taxon>
        <taxon>Flavobacteriaceae</taxon>
        <taxon>Zhouia</taxon>
    </lineage>
</organism>
<protein>
    <submittedName>
        <fullName evidence="2">Uncharacterized protein</fullName>
    </submittedName>
</protein>
<dbReference type="EMBL" id="CP094326">
    <property type="protein sequence ID" value="UNY97595.1"/>
    <property type="molecule type" value="Genomic_DNA"/>
</dbReference>
<reference evidence="2 3" key="1">
    <citation type="journal article" date="2018" name="Int. J. Syst. Evol. Microbiol.">
        <title>Zhouia spongiae sp. nov., isolated from a marine sponge.</title>
        <authorList>
            <person name="Zhuang L."/>
            <person name="Lin B."/>
            <person name="Qin F."/>
            <person name="Luo L."/>
        </authorList>
    </citation>
    <scope>NUCLEOTIDE SEQUENCE [LARGE SCALE GENOMIC DNA]</scope>
    <source>
        <strain evidence="2 3">HN-Y44</strain>
    </source>
</reference>
<keyword evidence="3" id="KW-1185">Reference proteome</keyword>
<sequence>MSADEEKKLDDFTRKVIYEVGLDKPSNEFMDRLMIKIQKEQSYIYTPLIKKRGWGVIASFLTVSIVLLIKFSQRDSVLKGYGISDKIELGEINLFEKFHFSDTTTIILMVALAFILIQIPLMKRMYFNQFK</sequence>
<accession>A0ABY3YIS9</accession>
<name>A0ABY3YIS9_9FLAO</name>